<organism evidence="5 6">
    <name type="scientific">Schizothecium vesticola</name>
    <dbReference type="NCBI Taxonomy" id="314040"/>
    <lineage>
        <taxon>Eukaryota</taxon>
        <taxon>Fungi</taxon>
        <taxon>Dikarya</taxon>
        <taxon>Ascomycota</taxon>
        <taxon>Pezizomycotina</taxon>
        <taxon>Sordariomycetes</taxon>
        <taxon>Sordariomycetidae</taxon>
        <taxon>Sordariales</taxon>
        <taxon>Schizotheciaceae</taxon>
        <taxon>Schizothecium</taxon>
    </lineage>
</organism>
<dbReference type="InterPro" id="IPR036861">
    <property type="entry name" value="Endochitinase-like_sf"/>
</dbReference>
<comment type="caution">
    <text evidence="2">Lacks conserved residue(s) required for the propagation of feature annotation.</text>
</comment>
<name>A0AA40K344_9PEZI</name>
<proteinExistence type="predicted"/>
<reference evidence="5" key="1">
    <citation type="submission" date="2023-06" db="EMBL/GenBank/DDBJ databases">
        <title>Genome-scale phylogeny and comparative genomics of the fungal order Sordariales.</title>
        <authorList>
            <consortium name="Lawrence Berkeley National Laboratory"/>
            <person name="Hensen N."/>
            <person name="Bonometti L."/>
            <person name="Westerberg I."/>
            <person name="Brannstrom I.O."/>
            <person name="Guillou S."/>
            <person name="Cros-Aarteil S."/>
            <person name="Calhoun S."/>
            <person name="Haridas S."/>
            <person name="Kuo A."/>
            <person name="Mondo S."/>
            <person name="Pangilinan J."/>
            <person name="Riley R."/>
            <person name="LaButti K."/>
            <person name="Andreopoulos B."/>
            <person name="Lipzen A."/>
            <person name="Chen C."/>
            <person name="Yanf M."/>
            <person name="Daum C."/>
            <person name="Ng V."/>
            <person name="Clum A."/>
            <person name="Steindorff A."/>
            <person name="Ohm R."/>
            <person name="Martin F."/>
            <person name="Silar P."/>
            <person name="Natvig D."/>
            <person name="Lalanne C."/>
            <person name="Gautier V."/>
            <person name="Ament-velasquez S.L."/>
            <person name="Kruys A."/>
            <person name="Hutchinson M.I."/>
            <person name="Powell A.J."/>
            <person name="Barry K."/>
            <person name="Miller A.N."/>
            <person name="Grigoriev I.V."/>
            <person name="Debuchy R."/>
            <person name="Gladieux P."/>
            <person name="Thoren M.H."/>
            <person name="Johannesson H."/>
        </authorList>
    </citation>
    <scope>NUCLEOTIDE SEQUENCE</scope>
    <source>
        <strain evidence="5">SMH3187-1</strain>
    </source>
</reference>
<dbReference type="InterPro" id="IPR001002">
    <property type="entry name" value="Chitin-bd_1"/>
</dbReference>
<evidence type="ECO:0000256" key="3">
    <source>
        <dbReference type="SAM" id="SignalP"/>
    </source>
</evidence>
<keyword evidence="3" id="KW-0732">Signal</keyword>
<protein>
    <recommendedName>
        <fullName evidence="4">Chitin-binding type-1 domain-containing protein</fullName>
    </recommendedName>
</protein>
<dbReference type="PROSITE" id="PS00026">
    <property type="entry name" value="CHIT_BIND_I_1"/>
    <property type="match status" value="1"/>
</dbReference>
<sequence>MLPVLLLTALGALTATAIPTTTPVDAVSVLSARAVSPDQTCGNLKAGANKGYTCPGTAACCSSYGYCGTASDFCLTTAGCQTQFSNSSSACHAPKSGVDVTIDGTCGSTGVGKLGYRCAANGTFSACCSSS</sequence>
<comment type="caution">
    <text evidence="5">The sequence shown here is derived from an EMBL/GenBank/DDBJ whole genome shotgun (WGS) entry which is preliminary data.</text>
</comment>
<dbReference type="SUPFAM" id="SSF57016">
    <property type="entry name" value="Plant lectins/antimicrobial peptides"/>
    <property type="match status" value="1"/>
</dbReference>
<dbReference type="GO" id="GO:0008061">
    <property type="term" value="F:chitin binding"/>
    <property type="evidence" value="ECO:0007669"/>
    <property type="project" value="UniProtKB-UniRule"/>
</dbReference>
<feature type="chain" id="PRO_5041247667" description="Chitin-binding type-1 domain-containing protein" evidence="3">
    <location>
        <begin position="18"/>
        <end position="131"/>
    </location>
</feature>
<dbReference type="Proteomes" id="UP001172155">
    <property type="component" value="Unassembled WGS sequence"/>
</dbReference>
<dbReference type="Gene3D" id="3.30.60.10">
    <property type="entry name" value="Endochitinase-like"/>
    <property type="match status" value="1"/>
</dbReference>
<evidence type="ECO:0000259" key="4">
    <source>
        <dbReference type="PROSITE" id="PS50941"/>
    </source>
</evidence>
<dbReference type="PROSITE" id="PS50941">
    <property type="entry name" value="CHIT_BIND_I_2"/>
    <property type="match status" value="1"/>
</dbReference>
<keyword evidence="1 2" id="KW-0147">Chitin-binding</keyword>
<keyword evidence="6" id="KW-1185">Reference proteome</keyword>
<gene>
    <name evidence="5" type="ORF">B0T18DRAFT_196227</name>
</gene>
<evidence type="ECO:0000313" key="5">
    <source>
        <dbReference type="EMBL" id="KAK0744090.1"/>
    </source>
</evidence>
<dbReference type="EMBL" id="JAUKUD010000005">
    <property type="protein sequence ID" value="KAK0744090.1"/>
    <property type="molecule type" value="Genomic_DNA"/>
</dbReference>
<feature type="domain" description="Chitin-binding type-1" evidence="4">
    <location>
        <begin position="38"/>
        <end position="93"/>
    </location>
</feature>
<dbReference type="Pfam" id="PF00187">
    <property type="entry name" value="Chitin_bind_1"/>
    <property type="match status" value="1"/>
</dbReference>
<dbReference type="AlphaFoldDB" id="A0AA40K344"/>
<evidence type="ECO:0000256" key="2">
    <source>
        <dbReference type="PROSITE-ProRule" id="PRU00261"/>
    </source>
</evidence>
<feature type="signal peptide" evidence="3">
    <location>
        <begin position="1"/>
        <end position="17"/>
    </location>
</feature>
<feature type="disulfide bond" evidence="2">
    <location>
        <begin position="60"/>
        <end position="74"/>
    </location>
</feature>
<accession>A0AA40K344</accession>
<evidence type="ECO:0000256" key="1">
    <source>
        <dbReference type="ARBA" id="ARBA00022669"/>
    </source>
</evidence>
<keyword evidence="2" id="KW-1015">Disulfide bond</keyword>
<evidence type="ECO:0000313" key="6">
    <source>
        <dbReference type="Proteomes" id="UP001172155"/>
    </source>
</evidence>
<dbReference type="InterPro" id="IPR018371">
    <property type="entry name" value="Chitin-binding_1_CS"/>
</dbReference>